<proteinExistence type="predicted"/>
<organism evidence="1">
    <name type="scientific">gut metagenome</name>
    <dbReference type="NCBI Taxonomy" id="749906"/>
    <lineage>
        <taxon>unclassified sequences</taxon>
        <taxon>metagenomes</taxon>
        <taxon>organismal metagenomes</taxon>
    </lineage>
</organism>
<accession>J9GK62</accession>
<protein>
    <submittedName>
        <fullName evidence="1">Uncharacterized protein</fullName>
    </submittedName>
</protein>
<dbReference type="AlphaFoldDB" id="J9GK62"/>
<gene>
    <name evidence="1" type="ORF">EVA_04194</name>
</gene>
<sequence>MNEIVHITIHAIHLSHRAVGRTEPHAAVEAVEAE</sequence>
<dbReference type="EMBL" id="AMCI01000813">
    <property type="protein sequence ID" value="EJX07694.1"/>
    <property type="molecule type" value="Genomic_DNA"/>
</dbReference>
<name>J9GK62_9ZZZZ</name>
<reference evidence="1" key="1">
    <citation type="journal article" date="2012" name="PLoS ONE">
        <title>Gene sets for utilization of primary and secondary nutrition supplies in the distal gut of endangered iberian lynx.</title>
        <authorList>
            <person name="Alcaide M."/>
            <person name="Messina E."/>
            <person name="Richter M."/>
            <person name="Bargiela R."/>
            <person name="Peplies J."/>
            <person name="Huws S.A."/>
            <person name="Newbold C.J."/>
            <person name="Golyshin P.N."/>
            <person name="Simon M.A."/>
            <person name="Lopez G."/>
            <person name="Yakimov M.M."/>
            <person name="Ferrer M."/>
        </authorList>
    </citation>
    <scope>NUCLEOTIDE SEQUENCE</scope>
</reference>
<evidence type="ECO:0000313" key="1">
    <source>
        <dbReference type="EMBL" id="EJX07694.1"/>
    </source>
</evidence>
<comment type="caution">
    <text evidence="1">The sequence shown here is derived from an EMBL/GenBank/DDBJ whole genome shotgun (WGS) entry which is preliminary data.</text>
</comment>